<dbReference type="Proteomes" id="UP000410492">
    <property type="component" value="Unassembled WGS sequence"/>
</dbReference>
<dbReference type="GO" id="GO:0005764">
    <property type="term" value="C:lysosome"/>
    <property type="evidence" value="ECO:0007669"/>
    <property type="project" value="TreeGrafter"/>
</dbReference>
<feature type="signal peptide" evidence="10">
    <location>
        <begin position="1"/>
        <end position="18"/>
    </location>
</feature>
<gene>
    <name evidence="11" type="ORF">CALMAC_LOCUS11883</name>
</gene>
<dbReference type="InterPro" id="IPR029058">
    <property type="entry name" value="AB_hydrolase_fold"/>
</dbReference>
<keyword evidence="4 10" id="KW-0732">Signal</keyword>
<protein>
    <recommendedName>
        <fullName evidence="3">Palmitoyl-protein thioesterase 1</fullName>
        <ecNumber evidence="2">3.1.2.22</ecNumber>
    </recommendedName>
    <alternativeName>
        <fullName evidence="8">Palmitoyl-protein hydrolase 1</fullName>
    </alternativeName>
</protein>
<accession>A0A653CU65</accession>
<evidence type="ECO:0000256" key="8">
    <source>
        <dbReference type="ARBA" id="ARBA00031934"/>
    </source>
</evidence>
<dbReference type="OrthoDB" id="10263094at2759"/>
<dbReference type="PANTHER" id="PTHR11247:SF8">
    <property type="entry name" value="PALMITOYL-PROTEIN THIOESTERASE 1"/>
    <property type="match status" value="1"/>
</dbReference>
<dbReference type="FunFam" id="3.40.50.1820:FF:000107">
    <property type="entry name" value="Palmitoyl-protein thioesterase 1"/>
    <property type="match status" value="1"/>
</dbReference>
<evidence type="ECO:0000256" key="3">
    <source>
        <dbReference type="ARBA" id="ARBA00014212"/>
    </source>
</evidence>
<evidence type="ECO:0000256" key="5">
    <source>
        <dbReference type="ARBA" id="ARBA00022801"/>
    </source>
</evidence>
<proteinExistence type="inferred from homology"/>
<comment type="catalytic activity">
    <reaction evidence="9">
        <text>S-hexadecanoyl-L-cysteinyl-[protein] + H2O = L-cysteinyl-[protein] + hexadecanoate + H(+)</text>
        <dbReference type="Rhea" id="RHEA:19233"/>
        <dbReference type="Rhea" id="RHEA-COMP:10131"/>
        <dbReference type="Rhea" id="RHEA-COMP:11032"/>
        <dbReference type="ChEBI" id="CHEBI:7896"/>
        <dbReference type="ChEBI" id="CHEBI:15377"/>
        <dbReference type="ChEBI" id="CHEBI:15378"/>
        <dbReference type="ChEBI" id="CHEBI:29950"/>
        <dbReference type="ChEBI" id="CHEBI:74151"/>
        <dbReference type="EC" id="3.1.2.22"/>
    </reaction>
    <physiologicalReaction direction="left-to-right" evidence="9">
        <dbReference type="Rhea" id="RHEA:19234"/>
    </physiologicalReaction>
</comment>
<dbReference type="EMBL" id="CAACVG010008889">
    <property type="protein sequence ID" value="VEN51428.1"/>
    <property type="molecule type" value="Genomic_DNA"/>
</dbReference>
<evidence type="ECO:0000256" key="2">
    <source>
        <dbReference type="ARBA" id="ARBA00012423"/>
    </source>
</evidence>
<feature type="chain" id="PRO_5024790626" description="Palmitoyl-protein thioesterase 1" evidence="10">
    <location>
        <begin position="19"/>
        <end position="406"/>
    </location>
</feature>
<keyword evidence="6" id="KW-1015">Disulfide bond</keyword>
<keyword evidence="7" id="KW-0325">Glycoprotein</keyword>
<dbReference type="AlphaFoldDB" id="A0A653CU65"/>
<evidence type="ECO:0000256" key="9">
    <source>
        <dbReference type="ARBA" id="ARBA00047409"/>
    </source>
</evidence>
<dbReference type="EC" id="3.1.2.22" evidence="2"/>
<reference evidence="11 12" key="1">
    <citation type="submission" date="2019-01" db="EMBL/GenBank/DDBJ databases">
        <authorList>
            <person name="Sayadi A."/>
        </authorList>
    </citation>
    <scope>NUCLEOTIDE SEQUENCE [LARGE SCALE GENOMIC DNA]</scope>
</reference>
<keyword evidence="12" id="KW-1185">Reference proteome</keyword>
<evidence type="ECO:0000256" key="4">
    <source>
        <dbReference type="ARBA" id="ARBA00022729"/>
    </source>
</evidence>
<dbReference type="InterPro" id="IPR002472">
    <property type="entry name" value="Palm_thioest"/>
</dbReference>
<evidence type="ECO:0000256" key="10">
    <source>
        <dbReference type="SAM" id="SignalP"/>
    </source>
</evidence>
<dbReference type="PRINTS" id="PR00414">
    <property type="entry name" value="PPTHIESTRASE"/>
</dbReference>
<dbReference type="GO" id="GO:0008474">
    <property type="term" value="F:palmitoyl-(protein) hydrolase activity"/>
    <property type="evidence" value="ECO:0007669"/>
    <property type="project" value="UniProtKB-EC"/>
</dbReference>
<evidence type="ECO:0000256" key="6">
    <source>
        <dbReference type="ARBA" id="ARBA00023157"/>
    </source>
</evidence>
<organism evidence="11 12">
    <name type="scientific">Callosobruchus maculatus</name>
    <name type="common">Southern cowpea weevil</name>
    <name type="synonym">Pulse bruchid</name>
    <dbReference type="NCBI Taxonomy" id="64391"/>
    <lineage>
        <taxon>Eukaryota</taxon>
        <taxon>Metazoa</taxon>
        <taxon>Ecdysozoa</taxon>
        <taxon>Arthropoda</taxon>
        <taxon>Hexapoda</taxon>
        <taxon>Insecta</taxon>
        <taxon>Pterygota</taxon>
        <taxon>Neoptera</taxon>
        <taxon>Endopterygota</taxon>
        <taxon>Coleoptera</taxon>
        <taxon>Polyphaga</taxon>
        <taxon>Cucujiformia</taxon>
        <taxon>Chrysomeloidea</taxon>
        <taxon>Chrysomelidae</taxon>
        <taxon>Bruchinae</taxon>
        <taxon>Bruchini</taxon>
        <taxon>Callosobruchus</taxon>
    </lineage>
</organism>
<evidence type="ECO:0000313" key="12">
    <source>
        <dbReference type="Proteomes" id="UP000410492"/>
    </source>
</evidence>
<dbReference type="PANTHER" id="PTHR11247">
    <property type="entry name" value="PALMITOYL-PROTEIN THIOESTERASE/DOLICHYLDIPHOSPHATASE 1"/>
    <property type="match status" value="1"/>
</dbReference>
<comment type="similarity">
    <text evidence="1">Belongs to the palmitoyl-protein thioesterase family.</text>
</comment>
<name>A0A653CU65_CALMS</name>
<sequence>MHWFRIAVLCFSLVCCTSDPQTFTPIVLWHGMGDSCCFPFSMGKVQRKLNESLPGVHIVSIRIGSNIAEDVENSYFKHPDKQIEEACQTISNDPLLAKGFNAIGFSQGSQFLRGLAQRCSEAKVKNLISIGGQHQGVYGVPNCGSLSHPTCDYIRRLLNHAAYAGWVQKMLVQATFWHDPLNEDMYRKYSTFLSDINNENFIKPEYIQRLQSLENFVMVKFDKDTMVQPVESEWFGFYKPGQSVEIESLQESSLYIDVHKAQTTTLAKKSHVALPAVESSSVKLLRINTNSKISWHDHVVSIAKTTSQKLGALFRYRKLYTPELLATIQKREIRLIDAPNLTKDLHSLENRRREADMSLFYRFYRGRSRSSELPQIITPKAVRTRNTKRLCELILTRPRTDWDYKR</sequence>
<keyword evidence="5" id="KW-0378">Hydrolase</keyword>
<dbReference type="SUPFAM" id="SSF53474">
    <property type="entry name" value="alpha/beta-Hydrolases"/>
    <property type="match status" value="1"/>
</dbReference>
<evidence type="ECO:0000313" key="11">
    <source>
        <dbReference type="EMBL" id="VEN51428.1"/>
    </source>
</evidence>
<evidence type="ECO:0000256" key="7">
    <source>
        <dbReference type="ARBA" id="ARBA00023180"/>
    </source>
</evidence>
<evidence type="ECO:0000256" key="1">
    <source>
        <dbReference type="ARBA" id="ARBA00010758"/>
    </source>
</evidence>
<dbReference type="Gene3D" id="3.40.50.1820">
    <property type="entry name" value="alpha/beta hydrolase"/>
    <property type="match status" value="1"/>
</dbReference>
<dbReference type="Pfam" id="PF02089">
    <property type="entry name" value="Palm_thioest"/>
    <property type="match status" value="1"/>
</dbReference>
<dbReference type="GO" id="GO:0006898">
    <property type="term" value="P:receptor-mediated endocytosis"/>
    <property type="evidence" value="ECO:0007669"/>
    <property type="project" value="TreeGrafter"/>
</dbReference>